<dbReference type="Proteomes" id="UP001501447">
    <property type="component" value="Unassembled WGS sequence"/>
</dbReference>
<reference evidence="2" key="1">
    <citation type="journal article" date="2019" name="Int. J. Syst. Evol. Microbiol.">
        <title>The Global Catalogue of Microorganisms (GCM) 10K type strain sequencing project: providing services to taxonomists for standard genome sequencing and annotation.</title>
        <authorList>
            <consortium name="The Broad Institute Genomics Platform"/>
            <consortium name="The Broad Institute Genome Sequencing Center for Infectious Disease"/>
            <person name="Wu L."/>
            <person name="Ma J."/>
        </authorList>
    </citation>
    <scope>NUCLEOTIDE SEQUENCE [LARGE SCALE GENOMIC DNA]</scope>
    <source>
        <strain evidence="2">JCM 16373</strain>
    </source>
</reference>
<evidence type="ECO:0000313" key="2">
    <source>
        <dbReference type="Proteomes" id="UP001501447"/>
    </source>
</evidence>
<sequence length="99" mass="10647">MRRFEHVATSGTHFRALRRIAGGQQRDACARLVDKLAKLYPGAPVRGAAVSATFTAAAHPGGSADRIHKPDARRRGGEVVLEVLEACSSGQKPRRTSAW</sequence>
<name>A0ABP6DCF4_9ACTN</name>
<dbReference type="RefSeq" id="WP_344570266.1">
    <property type="nucleotide sequence ID" value="NZ_BAAARJ010000026.1"/>
</dbReference>
<dbReference type="EMBL" id="BAAARJ010000026">
    <property type="protein sequence ID" value="GAA2636094.1"/>
    <property type="molecule type" value="Genomic_DNA"/>
</dbReference>
<organism evidence="1 2">
    <name type="scientific">Streptomyces axinellae</name>
    <dbReference type="NCBI Taxonomy" id="552788"/>
    <lineage>
        <taxon>Bacteria</taxon>
        <taxon>Bacillati</taxon>
        <taxon>Actinomycetota</taxon>
        <taxon>Actinomycetes</taxon>
        <taxon>Kitasatosporales</taxon>
        <taxon>Streptomycetaceae</taxon>
        <taxon>Streptomyces</taxon>
    </lineage>
</organism>
<comment type="caution">
    <text evidence="1">The sequence shown here is derived from an EMBL/GenBank/DDBJ whole genome shotgun (WGS) entry which is preliminary data.</text>
</comment>
<proteinExistence type="predicted"/>
<keyword evidence="2" id="KW-1185">Reference proteome</keyword>
<gene>
    <name evidence="1" type="ORF">GCM10009863_60740</name>
</gene>
<evidence type="ECO:0000313" key="1">
    <source>
        <dbReference type="EMBL" id="GAA2636094.1"/>
    </source>
</evidence>
<accession>A0ABP6DCF4</accession>
<protein>
    <submittedName>
        <fullName evidence="1">Uncharacterized protein</fullName>
    </submittedName>
</protein>